<accession>A0A1J6WUT5</accession>
<sequence>MEGRGHLFQHHKASKLLDPKRQEMVPVEKVLQLLHLKKDDLVADLGCGNGYLTLPIAKEVDTKVHAVDLQQEMLEYLQHRAGEAGVSNIEYKKSSLEYLRFNKNTLDKIVSAFVLHEVPGLTKVFQDLSDMLKDDGLWLILDWEAVESEMGPPLEERIPSEELAQQLETAGFETEVGHLDPAVYYIVVRKG</sequence>
<dbReference type="CDD" id="cd02440">
    <property type="entry name" value="AdoMet_MTases"/>
    <property type="match status" value="1"/>
</dbReference>
<keyword evidence="4" id="KW-1185">Reference proteome</keyword>
<dbReference type="Pfam" id="PF13649">
    <property type="entry name" value="Methyltransf_25"/>
    <property type="match status" value="1"/>
</dbReference>
<dbReference type="Proteomes" id="UP000182062">
    <property type="component" value="Unassembled WGS sequence"/>
</dbReference>
<dbReference type="RefSeq" id="WP_071619738.1">
    <property type="nucleotide sequence ID" value="NZ_MINN01000117.1"/>
</dbReference>
<protein>
    <recommendedName>
        <fullName evidence="2">Methyltransferase domain-containing protein</fullName>
    </recommendedName>
</protein>
<keyword evidence="1" id="KW-0808">Transferase</keyword>
<name>A0A1J6WUT5_9BACI</name>
<dbReference type="InterPro" id="IPR029063">
    <property type="entry name" value="SAM-dependent_MTases_sf"/>
</dbReference>
<feature type="domain" description="Methyltransferase" evidence="2">
    <location>
        <begin position="42"/>
        <end position="136"/>
    </location>
</feature>
<dbReference type="EMBL" id="MINN01000117">
    <property type="protein sequence ID" value="OIU69633.1"/>
    <property type="molecule type" value="Genomic_DNA"/>
</dbReference>
<evidence type="ECO:0000313" key="3">
    <source>
        <dbReference type="EMBL" id="OIU69633.1"/>
    </source>
</evidence>
<comment type="caution">
    <text evidence="3">The sequence shown here is derived from an EMBL/GenBank/DDBJ whole genome shotgun (WGS) entry which is preliminary data.</text>
</comment>
<organism evidence="3 4">
    <name type="scientific">Rossellomorea aquimaris</name>
    <dbReference type="NCBI Taxonomy" id="189382"/>
    <lineage>
        <taxon>Bacteria</taxon>
        <taxon>Bacillati</taxon>
        <taxon>Bacillota</taxon>
        <taxon>Bacilli</taxon>
        <taxon>Bacillales</taxon>
        <taxon>Bacillaceae</taxon>
        <taxon>Rossellomorea</taxon>
    </lineage>
</organism>
<evidence type="ECO:0000313" key="4">
    <source>
        <dbReference type="Proteomes" id="UP000182062"/>
    </source>
</evidence>
<gene>
    <name evidence="3" type="ORF">BHE18_01550</name>
</gene>
<dbReference type="InterPro" id="IPR041698">
    <property type="entry name" value="Methyltransf_25"/>
</dbReference>
<dbReference type="PANTHER" id="PTHR43861">
    <property type="entry name" value="TRANS-ACONITATE 2-METHYLTRANSFERASE-RELATED"/>
    <property type="match status" value="1"/>
</dbReference>
<reference evidence="3 4" key="1">
    <citation type="submission" date="2016-09" db="EMBL/GenBank/DDBJ databases">
        <title>Bacillus aquimaris SAMM genome sequence reveals colonization and biosurfactant production capacities.</title>
        <authorList>
            <person name="Waghmode S.R."/>
            <person name="Suryavanshi M.V."/>
        </authorList>
    </citation>
    <scope>NUCLEOTIDE SEQUENCE [LARGE SCALE GENOMIC DNA]</scope>
    <source>
        <strain evidence="3 4">SAMM</strain>
    </source>
</reference>
<evidence type="ECO:0000256" key="1">
    <source>
        <dbReference type="ARBA" id="ARBA00022679"/>
    </source>
</evidence>
<dbReference type="Gene3D" id="3.40.50.150">
    <property type="entry name" value="Vaccinia Virus protein VP39"/>
    <property type="match status" value="1"/>
</dbReference>
<proteinExistence type="predicted"/>
<dbReference type="OrthoDB" id="9784101at2"/>
<dbReference type="SUPFAM" id="SSF53335">
    <property type="entry name" value="S-adenosyl-L-methionine-dependent methyltransferases"/>
    <property type="match status" value="1"/>
</dbReference>
<dbReference type="GO" id="GO:0016740">
    <property type="term" value="F:transferase activity"/>
    <property type="evidence" value="ECO:0007669"/>
    <property type="project" value="UniProtKB-KW"/>
</dbReference>
<dbReference type="AlphaFoldDB" id="A0A1J6WUT5"/>
<evidence type="ECO:0000259" key="2">
    <source>
        <dbReference type="Pfam" id="PF13649"/>
    </source>
</evidence>